<name>A0A1F4W3D4_UNCKA</name>
<dbReference type="InterPro" id="IPR020568">
    <property type="entry name" value="Ribosomal_Su5_D2-typ_SF"/>
</dbReference>
<comment type="caution">
    <text evidence="5">The sequence shown here is derived from an EMBL/GenBank/DDBJ whole genome shotgun (WGS) entry which is preliminary data.</text>
</comment>
<dbReference type="Gene3D" id="3.40.50.300">
    <property type="entry name" value="P-loop containing nucleotide triphosphate hydrolases"/>
    <property type="match status" value="1"/>
</dbReference>
<comment type="similarity">
    <text evidence="1">Belongs to the Mg-chelatase subunits D/I family. ComM subfamily.</text>
</comment>
<dbReference type="SUPFAM" id="SSF52540">
    <property type="entry name" value="P-loop containing nucleoside triphosphate hydrolases"/>
    <property type="match status" value="1"/>
</dbReference>
<protein>
    <submittedName>
        <fullName evidence="5">Magnesium chelatase</fullName>
    </submittedName>
</protein>
<dbReference type="PANTHER" id="PTHR32039">
    <property type="entry name" value="MAGNESIUM-CHELATASE SUBUNIT CHLI"/>
    <property type="match status" value="1"/>
</dbReference>
<dbReference type="Pfam" id="PF01078">
    <property type="entry name" value="Mg_chelatase"/>
    <property type="match status" value="1"/>
</dbReference>
<dbReference type="InterPro" id="IPR045006">
    <property type="entry name" value="CHLI-like"/>
</dbReference>
<evidence type="ECO:0000313" key="5">
    <source>
        <dbReference type="EMBL" id="OGC63919.1"/>
    </source>
</evidence>
<dbReference type="InterPro" id="IPR014721">
    <property type="entry name" value="Ribsml_uS5_D2-typ_fold_subgr"/>
</dbReference>
<dbReference type="Gene3D" id="3.30.230.10">
    <property type="match status" value="1"/>
</dbReference>
<dbReference type="PANTHER" id="PTHR32039:SF7">
    <property type="entry name" value="COMPETENCE PROTEIN COMM"/>
    <property type="match status" value="1"/>
</dbReference>
<dbReference type="GO" id="GO:0003677">
    <property type="term" value="F:DNA binding"/>
    <property type="evidence" value="ECO:0007669"/>
    <property type="project" value="InterPro"/>
</dbReference>
<dbReference type="AlphaFoldDB" id="A0A1F4W3D4"/>
<dbReference type="PRINTS" id="PR01657">
    <property type="entry name" value="MCMFAMILY"/>
</dbReference>
<dbReference type="InterPro" id="IPR000523">
    <property type="entry name" value="Mg_chelatse_chII-like_cat_dom"/>
</dbReference>
<dbReference type="InterPro" id="IPR001208">
    <property type="entry name" value="MCM_dom"/>
</dbReference>
<dbReference type="InterPro" id="IPR025158">
    <property type="entry name" value="Mg_chelat-rel_C"/>
</dbReference>
<dbReference type="InterPro" id="IPR004482">
    <property type="entry name" value="Mg_chelat-rel"/>
</dbReference>
<evidence type="ECO:0000313" key="6">
    <source>
        <dbReference type="Proteomes" id="UP000176614"/>
    </source>
</evidence>
<evidence type="ECO:0000256" key="3">
    <source>
        <dbReference type="ARBA" id="ARBA00022840"/>
    </source>
</evidence>
<accession>A0A1F4W3D4</accession>
<dbReference type="Pfam" id="PF13335">
    <property type="entry name" value="Mg_chelatase_C"/>
    <property type="match status" value="1"/>
</dbReference>
<dbReference type="GO" id="GO:0005524">
    <property type="term" value="F:ATP binding"/>
    <property type="evidence" value="ECO:0007669"/>
    <property type="project" value="UniProtKB-KW"/>
</dbReference>
<dbReference type="Pfam" id="PF13541">
    <property type="entry name" value="ChlI"/>
    <property type="match status" value="1"/>
</dbReference>
<dbReference type="SUPFAM" id="SSF54211">
    <property type="entry name" value="Ribosomal protein S5 domain 2-like"/>
    <property type="match status" value="1"/>
</dbReference>
<organism evidence="5 6">
    <name type="scientific">candidate division WWE3 bacterium RIFOXYA2_FULL_46_9</name>
    <dbReference type="NCBI Taxonomy" id="1802636"/>
    <lineage>
        <taxon>Bacteria</taxon>
        <taxon>Katanobacteria</taxon>
    </lineage>
</organism>
<proteinExistence type="inferred from homology"/>
<keyword evidence="3" id="KW-0067">ATP-binding</keyword>
<evidence type="ECO:0000259" key="4">
    <source>
        <dbReference type="SMART" id="SM00382"/>
    </source>
</evidence>
<dbReference type="CDD" id="cd00009">
    <property type="entry name" value="AAA"/>
    <property type="match status" value="1"/>
</dbReference>
<dbReference type="InterPro" id="IPR003593">
    <property type="entry name" value="AAA+_ATPase"/>
</dbReference>
<dbReference type="InterPro" id="IPR027417">
    <property type="entry name" value="P-loop_NTPase"/>
</dbReference>
<evidence type="ECO:0000256" key="2">
    <source>
        <dbReference type="ARBA" id="ARBA00022741"/>
    </source>
</evidence>
<feature type="domain" description="AAA+ ATPase" evidence="4">
    <location>
        <begin position="214"/>
        <end position="397"/>
    </location>
</feature>
<sequence length="507" mass="55586">MLAKVKTCAIVGLSGVLVEVEVDIASRGLPSFNIVGFSGKAVEEARERVKTALVNSGFAFPLKKITVNLAPSDILKEGGSYDLPIAIGILKACGEIDETENNELFYGELSLDGKVRHTKGVLLVSIFAKECGYINEIYVPKDSSKEGAIVEDTTVFPVSNIQELVNHLRGSKKILPQGVINIDTDLNRGKFEFDFCEVIGQEQAKRALTIAAAGGHNIMLSGPPGSGKTMLARALPSILPMLSAREVLEVTKVYSVAGLLSPGESYIKNRSFRAPHHSMSLVGLIGGGSHPVPGEVSLSHLGVLFLDEMAEFPRSVLESMRQPMEDGKVVISRALGRVEYPANFTLVAAVNPCPCGYNGHPRKVCSCTPTQIIRYKKRISGPIMDRIDIHVHVPFVEPSLLDNTAAQVRSEQILEEVKSARKLQYERLMHWENMYTNSQMRNKQVTTYCSLSPESVRLVRTAVEKYDLSTRGYFRLLKVARTIADLAHSSDILIAHLAEALQYRIKG</sequence>
<dbReference type="EMBL" id="MEVT01000001">
    <property type="protein sequence ID" value="OGC63919.1"/>
    <property type="molecule type" value="Genomic_DNA"/>
</dbReference>
<keyword evidence="2" id="KW-0547">Nucleotide-binding</keyword>
<reference evidence="5 6" key="1">
    <citation type="journal article" date="2016" name="Nat. Commun.">
        <title>Thousands of microbial genomes shed light on interconnected biogeochemical processes in an aquifer system.</title>
        <authorList>
            <person name="Anantharaman K."/>
            <person name="Brown C.T."/>
            <person name="Hug L.A."/>
            <person name="Sharon I."/>
            <person name="Castelle C.J."/>
            <person name="Probst A.J."/>
            <person name="Thomas B.C."/>
            <person name="Singh A."/>
            <person name="Wilkins M.J."/>
            <person name="Karaoz U."/>
            <person name="Brodie E.L."/>
            <person name="Williams K.H."/>
            <person name="Hubbard S.S."/>
            <person name="Banfield J.F."/>
        </authorList>
    </citation>
    <scope>NUCLEOTIDE SEQUENCE [LARGE SCALE GENOMIC DNA]</scope>
</reference>
<dbReference type="SMART" id="SM00382">
    <property type="entry name" value="AAA"/>
    <property type="match status" value="1"/>
</dbReference>
<evidence type="ECO:0000256" key="1">
    <source>
        <dbReference type="ARBA" id="ARBA00006354"/>
    </source>
</evidence>
<dbReference type="NCBIfam" id="TIGR00368">
    <property type="entry name" value="YifB family Mg chelatase-like AAA ATPase"/>
    <property type="match status" value="1"/>
</dbReference>
<gene>
    <name evidence="5" type="ORF">A2264_02430</name>
</gene>
<dbReference type="Proteomes" id="UP000176614">
    <property type="component" value="Unassembled WGS sequence"/>
</dbReference>